<proteinExistence type="predicted"/>
<dbReference type="EMBL" id="JAADYS010003866">
    <property type="protein sequence ID" value="KAF4440718.1"/>
    <property type="molecule type" value="Genomic_DNA"/>
</dbReference>
<reference evidence="1 2" key="1">
    <citation type="submission" date="2020-01" db="EMBL/GenBank/DDBJ databases">
        <title>Identification and distribution of gene clusters putatively required for synthesis of sphingolipid metabolism inhibitors in phylogenetically diverse species of the filamentous fungus Fusarium.</title>
        <authorList>
            <person name="Kim H.-S."/>
            <person name="Busman M."/>
            <person name="Brown D.W."/>
            <person name="Divon H."/>
            <person name="Uhlig S."/>
            <person name="Proctor R.H."/>
        </authorList>
    </citation>
    <scope>NUCLEOTIDE SEQUENCE [LARGE SCALE GENOMIC DNA]</scope>
    <source>
        <strain evidence="1 2">NRRL 20459</strain>
    </source>
</reference>
<keyword evidence="2" id="KW-1185">Reference proteome</keyword>
<feature type="non-terminal residue" evidence="1">
    <location>
        <position position="85"/>
    </location>
</feature>
<dbReference type="Proteomes" id="UP000554235">
    <property type="component" value="Unassembled WGS sequence"/>
</dbReference>
<dbReference type="AlphaFoldDB" id="A0A8H4NPR4"/>
<feature type="non-terminal residue" evidence="1">
    <location>
        <position position="1"/>
    </location>
</feature>
<evidence type="ECO:0000313" key="2">
    <source>
        <dbReference type="Proteomes" id="UP000554235"/>
    </source>
</evidence>
<accession>A0A8H4NPR4</accession>
<protein>
    <submittedName>
        <fullName evidence="1">Uncharacterized protein</fullName>
    </submittedName>
</protein>
<name>A0A8H4NPR4_9HYPO</name>
<comment type="caution">
    <text evidence="1">The sequence shown here is derived from an EMBL/GenBank/DDBJ whole genome shotgun (WGS) entry which is preliminary data.</text>
</comment>
<organism evidence="1 2">
    <name type="scientific">Fusarium albosuccineum</name>
    <dbReference type="NCBI Taxonomy" id="1237068"/>
    <lineage>
        <taxon>Eukaryota</taxon>
        <taxon>Fungi</taxon>
        <taxon>Dikarya</taxon>
        <taxon>Ascomycota</taxon>
        <taxon>Pezizomycotina</taxon>
        <taxon>Sordariomycetes</taxon>
        <taxon>Hypocreomycetidae</taxon>
        <taxon>Hypocreales</taxon>
        <taxon>Nectriaceae</taxon>
        <taxon>Fusarium</taxon>
        <taxon>Fusarium decemcellulare species complex</taxon>
    </lineage>
</organism>
<gene>
    <name evidence="1" type="ORF">FALBO_17334</name>
</gene>
<evidence type="ECO:0000313" key="1">
    <source>
        <dbReference type="EMBL" id="KAF4440718.1"/>
    </source>
</evidence>
<sequence>PRTSTSLDTLPAARASLLPGQASTRCWPCAAASPSAGASLSAVSCAAPPSVSALPTASPEDGSTLTATLTRMLRRGLTGIAGGIG</sequence>